<dbReference type="InterPro" id="IPR010359">
    <property type="entry name" value="IrrE_HExxH"/>
</dbReference>
<evidence type="ECO:0000313" key="3">
    <source>
        <dbReference type="Proteomes" id="UP000284152"/>
    </source>
</evidence>
<dbReference type="InterPro" id="IPR052345">
    <property type="entry name" value="Rad_response_metalloprotease"/>
</dbReference>
<feature type="domain" description="IrrE N-terminal-like" evidence="1">
    <location>
        <begin position="165"/>
        <end position="241"/>
    </location>
</feature>
<evidence type="ECO:0000259" key="1">
    <source>
        <dbReference type="Pfam" id="PF06114"/>
    </source>
</evidence>
<dbReference type="PANTHER" id="PTHR43236:SF1">
    <property type="entry name" value="BLL7220 PROTEIN"/>
    <property type="match status" value="1"/>
</dbReference>
<organism evidence="2 3">
    <name type="scientific">Dorea formicigenerans</name>
    <dbReference type="NCBI Taxonomy" id="39486"/>
    <lineage>
        <taxon>Bacteria</taxon>
        <taxon>Bacillati</taxon>
        <taxon>Bacillota</taxon>
        <taxon>Clostridia</taxon>
        <taxon>Lachnospirales</taxon>
        <taxon>Lachnospiraceae</taxon>
        <taxon>Dorea</taxon>
    </lineage>
</organism>
<name>A0A415H821_9FIRM</name>
<comment type="caution">
    <text evidence="2">The sequence shown here is derived from an EMBL/GenBank/DDBJ whole genome shotgun (WGS) entry which is preliminary data.</text>
</comment>
<proteinExistence type="predicted"/>
<dbReference type="AlphaFoldDB" id="A0A415H821"/>
<evidence type="ECO:0000313" key="2">
    <source>
        <dbReference type="EMBL" id="RHK64395.1"/>
    </source>
</evidence>
<accession>A0A415H821</accession>
<dbReference type="Pfam" id="PF06114">
    <property type="entry name" value="Peptidase_M78"/>
    <property type="match status" value="1"/>
</dbReference>
<sequence>MYVAEIKRKRSGAPVLSRKEIDDIGENLVSDFNPAAMQTPQEIDIDLFVQDYLGADQDFQYLSHCGVYLGMTVFNDTDKVPVYDPVQKRAEYISARANTIIIDQTLLEENQEHRYRFTMGHEASHVFLHTPYFAYDPNQITLMDLMGGGKEAAMIQCRVDTKKANCEQQAVWTDKEWMEWQANALSSAILMPRAMVLKIVRELRKKPGFSQKLEMQRCYIEADTVSQVFNVSFQAATIRLKELGVMRQEIYMTQQVLCFMRDEQYAYI</sequence>
<dbReference type="PANTHER" id="PTHR43236">
    <property type="entry name" value="ANTITOXIN HIGA1"/>
    <property type="match status" value="1"/>
</dbReference>
<dbReference type="EMBL" id="QRNS01000007">
    <property type="protein sequence ID" value="RHK64395.1"/>
    <property type="molecule type" value="Genomic_DNA"/>
</dbReference>
<dbReference type="Proteomes" id="UP000284152">
    <property type="component" value="Unassembled WGS sequence"/>
</dbReference>
<protein>
    <submittedName>
        <fullName evidence="2">ImmA/IrrE family metallo-endopeptidase</fullName>
    </submittedName>
</protein>
<gene>
    <name evidence="2" type="ORF">DW054_06310</name>
</gene>
<reference evidence="2 3" key="1">
    <citation type="submission" date="2018-08" db="EMBL/GenBank/DDBJ databases">
        <title>A genome reference for cultivated species of the human gut microbiota.</title>
        <authorList>
            <person name="Zou Y."/>
            <person name="Xue W."/>
            <person name="Luo G."/>
        </authorList>
    </citation>
    <scope>NUCLEOTIDE SEQUENCE [LARGE SCALE GENOMIC DNA]</scope>
    <source>
        <strain evidence="2 3">AF42-21</strain>
    </source>
</reference>